<proteinExistence type="inferred from homology"/>
<dbReference type="Proteomes" id="UP000663829">
    <property type="component" value="Unassembled WGS sequence"/>
</dbReference>
<dbReference type="PANTHER" id="PTHR18952">
    <property type="entry name" value="CARBONIC ANHYDRASE"/>
    <property type="match status" value="1"/>
</dbReference>
<evidence type="ECO:0000256" key="3">
    <source>
        <dbReference type="ARBA" id="ARBA00022723"/>
    </source>
</evidence>
<evidence type="ECO:0000313" key="8">
    <source>
        <dbReference type="EMBL" id="CAF1488670.1"/>
    </source>
</evidence>
<keyword evidence="3" id="KW-0479">Metal-binding</keyword>
<dbReference type="AlphaFoldDB" id="A0A815YVP1"/>
<evidence type="ECO:0000259" key="7">
    <source>
        <dbReference type="PROSITE" id="PS51144"/>
    </source>
</evidence>
<evidence type="ECO:0000313" key="9">
    <source>
        <dbReference type="EMBL" id="CAF1575484.1"/>
    </source>
</evidence>
<dbReference type="PROSITE" id="PS51144">
    <property type="entry name" value="ALPHA_CA_2"/>
    <property type="match status" value="1"/>
</dbReference>
<dbReference type="EMBL" id="CAJOBC010096467">
    <property type="protein sequence ID" value="CAF4440398.1"/>
    <property type="molecule type" value="Genomic_DNA"/>
</dbReference>
<dbReference type="InterPro" id="IPR023561">
    <property type="entry name" value="Carbonic_anhydrase_a-class"/>
</dbReference>
<dbReference type="Gene3D" id="3.10.200.10">
    <property type="entry name" value="Alpha carbonic anhydrase"/>
    <property type="match status" value="1"/>
</dbReference>
<dbReference type="Proteomes" id="UP000682733">
    <property type="component" value="Unassembled WGS sequence"/>
</dbReference>
<organism evidence="9 12">
    <name type="scientific">Didymodactylos carnosus</name>
    <dbReference type="NCBI Taxonomy" id="1234261"/>
    <lineage>
        <taxon>Eukaryota</taxon>
        <taxon>Metazoa</taxon>
        <taxon>Spiralia</taxon>
        <taxon>Gnathifera</taxon>
        <taxon>Rotifera</taxon>
        <taxon>Eurotatoria</taxon>
        <taxon>Bdelloidea</taxon>
        <taxon>Philodinida</taxon>
        <taxon>Philodinidae</taxon>
        <taxon>Didymodactylos</taxon>
    </lineage>
</organism>
<evidence type="ECO:0000313" key="12">
    <source>
        <dbReference type="Proteomes" id="UP000663829"/>
    </source>
</evidence>
<dbReference type="EC" id="4.2.1.1" evidence="2"/>
<dbReference type="EMBL" id="CAJOBA010054828">
    <property type="protein sequence ID" value="CAF4278142.1"/>
    <property type="molecule type" value="Genomic_DNA"/>
</dbReference>
<evidence type="ECO:0000256" key="4">
    <source>
        <dbReference type="ARBA" id="ARBA00022833"/>
    </source>
</evidence>
<keyword evidence="12" id="KW-1185">Reference proteome</keyword>
<evidence type="ECO:0000313" key="10">
    <source>
        <dbReference type="EMBL" id="CAF4278142.1"/>
    </source>
</evidence>
<feature type="non-terminal residue" evidence="9">
    <location>
        <position position="1"/>
    </location>
</feature>
<dbReference type="OrthoDB" id="429145at2759"/>
<dbReference type="SMART" id="SM01057">
    <property type="entry name" value="Carb_anhydrase"/>
    <property type="match status" value="1"/>
</dbReference>
<evidence type="ECO:0000256" key="5">
    <source>
        <dbReference type="ARBA" id="ARBA00023239"/>
    </source>
</evidence>
<keyword evidence="5" id="KW-0456">Lyase</keyword>
<comment type="caution">
    <text evidence="9">The sequence shown here is derived from an EMBL/GenBank/DDBJ whole genome shotgun (WGS) entry which is preliminary data.</text>
</comment>
<dbReference type="SUPFAM" id="SSF51069">
    <property type="entry name" value="Carbonic anhydrase"/>
    <property type="match status" value="1"/>
</dbReference>
<dbReference type="GO" id="GO:0008270">
    <property type="term" value="F:zinc ion binding"/>
    <property type="evidence" value="ECO:0007669"/>
    <property type="project" value="InterPro"/>
</dbReference>
<dbReference type="GO" id="GO:0004089">
    <property type="term" value="F:carbonate dehydratase activity"/>
    <property type="evidence" value="ECO:0007669"/>
    <property type="project" value="UniProtKB-EC"/>
</dbReference>
<dbReference type="Pfam" id="PF00194">
    <property type="entry name" value="Carb_anhydrase"/>
    <property type="match status" value="1"/>
</dbReference>
<dbReference type="InterPro" id="IPR001148">
    <property type="entry name" value="CA_dom"/>
</dbReference>
<gene>
    <name evidence="9" type="ORF">GPM918_LOCUS40697</name>
    <name evidence="8" type="ORF">OVA965_LOCUS36392</name>
    <name evidence="11" type="ORF">SRO942_LOCUS41668</name>
    <name evidence="10" type="ORF">TMI583_LOCUS37403</name>
</gene>
<name>A0A815YVP1_9BILA</name>
<dbReference type="Proteomes" id="UP000677228">
    <property type="component" value="Unassembled WGS sequence"/>
</dbReference>
<evidence type="ECO:0000256" key="2">
    <source>
        <dbReference type="ARBA" id="ARBA00012925"/>
    </source>
</evidence>
<evidence type="ECO:0000256" key="1">
    <source>
        <dbReference type="ARBA" id="ARBA00010718"/>
    </source>
</evidence>
<reference evidence="9" key="1">
    <citation type="submission" date="2021-02" db="EMBL/GenBank/DDBJ databases">
        <authorList>
            <person name="Nowell W R."/>
        </authorList>
    </citation>
    <scope>NUCLEOTIDE SEQUENCE</scope>
</reference>
<protein>
    <recommendedName>
        <fullName evidence="2">carbonic anhydrase</fullName>
        <ecNumber evidence="2">4.2.1.1</ecNumber>
    </recommendedName>
</protein>
<dbReference type="InterPro" id="IPR036398">
    <property type="entry name" value="CA_dom_sf"/>
</dbReference>
<dbReference type="Proteomes" id="UP000681722">
    <property type="component" value="Unassembled WGS sequence"/>
</dbReference>
<dbReference type="EMBL" id="CAJNOQ010030584">
    <property type="protein sequence ID" value="CAF1575484.1"/>
    <property type="molecule type" value="Genomic_DNA"/>
</dbReference>
<keyword evidence="4" id="KW-0862">Zinc</keyword>
<dbReference type="PANTHER" id="PTHR18952:SF265">
    <property type="entry name" value="CARBONIC ANHYDRASE"/>
    <property type="match status" value="1"/>
</dbReference>
<feature type="domain" description="Alpha-carbonic anhydrase" evidence="7">
    <location>
        <begin position="1"/>
        <end position="114"/>
    </location>
</feature>
<dbReference type="EMBL" id="CAJNOK010032874">
    <property type="protein sequence ID" value="CAF1488670.1"/>
    <property type="molecule type" value="Genomic_DNA"/>
</dbReference>
<evidence type="ECO:0000313" key="11">
    <source>
        <dbReference type="EMBL" id="CAF4440398.1"/>
    </source>
</evidence>
<sequence>WSYKNISVWEHESVYCKGKVQSPINLVFNSSTYDKRLKQMYFVDQGVSDPPILLNNGHTAQLNFNKHYVMYNIAPESEDFHVQQLHFHWGNYKDNVNGSEHLLEGQPYPLEVRR</sequence>
<accession>A0A815YVP1</accession>
<evidence type="ECO:0000256" key="6">
    <source>
        <dbReference type="ARBA" id="ARBA00048348"/>
    </source>
</evidence>
<comment type="catalytic activity">
    <reaction evidence="6">
        <text>hydrogencarbonate + H(+) = CO2 + H2O</text>
        <dbReference type="Rhea" id="RHEA:10748"/>
        <dbReference type="ChEBI" id="CHEBI:15377"/>
        <dbReference type="ChEBI" id="CHEBI:15378"/>
        <dbReference type="ChEBI" id="CHEBI:16526"/>
        <dbReference type="ChEBI" id="CHEBI:17544"/>
        <dbReference type="EC" id="4.2.1.1"/>
    </reaction>
</comment>
<comment type="similarity">
    <text evidence="1">Belongs to the alpha-carbonic anhydrase family.</text>
</comment>